<evidence type="ECO:0000259" key="3">
    <source>
        <dbReference type="PROSITE" id="PS50883"/>
    </source>
</evidence>
<dbReference type="EMBL" id="JBHRSZ010000005">
    <property type="protein sequence ID" value="MFC3151965.1"/>
    <property type="molecule type" value="Genomic_DNA"/>
</dbReference>
<gene>
    <name evidence="5" type="ORF">ACFOEK_13065</name>
</gene>
<dbReference type="Pfam" id="PF00990">
    <property type="entry name" value="GGDEF"/>
    <property type="match status" value="1"/>
</dbReference>
<dbReference type="PANTHER" id="PTHR33121:SF23">
    <property type="entry name" value="CYCLIC DI-GMP PHOSPHODIESTERASE PDEB"/>
    <property type="match status" value="1"/>
</dbReference>
<dbReference type="Gene3D" id="3.40.50.2300">
    <property type="match status" value="1"/>
</dbReference>
<dbReference type="PANTHER" id="PTHR33121">
    <property type="entry name" value="CYCLIC DI-GMP PHOSPHODIESTERASE PDEF"/>
    <property type="match status" value="1"/>
</dbReference>
<comment type="caution">
    <text evidence="1">Lacks conserved residue(s) required for the propagation of feature annotation.</text>
</comment>
<dbReference type="PROSITE" id="PS50887">
    <property type="entry name" value="GGDEF"/>
    <property type="match status" value="1"/>
</dbReference>
<sequence length="695" mass="78185">MREIKFDQTIKLLLLDHSQNDAELMVSYLRNSGHATRAEYVDSIDTFSELINSGHWDLMIARYEAESLPYNDAIDEIFKQDKDIPCVIITDEYSAERVVEVMMNGASALAPREDSDHLLPVIKKELQSLAYRRELRSTLINLKDAEKRCNLLLANSKDAIAYVHEGMHIYSNDAYMHLFDYDDPDELACIPIIDLVASNNQDEFKQFLKEYRTDPSKQEFHCLVTRSDDSDVKVIMEFTDATYDNEHCTQVIIRPDQDNEKLEAKLKEISSQDLLTGLYNRNHLSEQLESACSRAIQHNQPSAFMYVELDNFTTASVGVSVSDLDIILSDIAQVIQSKLGDSCLCARIGDDDFGLLYPQSDIDKCKEDAEALRQTIEDHLSEVNDRTIQVTTSISLVPINETTTSANEILTRATDTVVKARANAEEKGNVVELYVPEKPKLSGESAMAEELKQAIEDNRLKVLFQPIISLRGDSREIYEALIRMVDEDGNDVEPGEFLKAANLHGMSLAMDKWVIINSIKLLSAHLAKGHHTVLFINITAASLLEPTLPSWISKALRAARLPNDAIVFQIAEEDAITHLKQAKEFTQKLAELKCKVSISHFGCATNPYNTLKHLVLEYIKIDGSYTSQIEKSDEGFEELTDMINTIQGQGKLSIVPMIESASTLAQLWQTGVNYIQGYFLQAPSNTMDYDFGGDI</sequence>
<dbReference type="InterPro" id="IPR035919">
    <property type="entry name" value="EAL_sf"/>
</dbReference>
<dbReference type="PROSITE" id="PS50110">
    <property type="entry name" value="RESPONSE_REGULATORY"/>
    <property type="match status" value="1"/>
</dbReference>
<dbReference type="InterPro" id="IPR011006">
    <property type="entry name" value="CheY-like_superfamily"/>
</dbReference>
<dbReference type="CDD" id="cd01949">
    <property type="entry name" value="GGDEF"/>
    <property type="match status" value="1"/>
</dbReference>
<reference evidence="6" key="1">
    <citation type="journal article" date="2019" name="Int. J. Syst. Evol. Microbiol.">
        <title>The Global Catalogue of Microorganisms (GCM) 10K type strain sequencing project: providing services to taxonomists for standard genome sequencing and annotation.</title>
        <authorList>
            <consortium name="The Broad Institute Genomics Platform"/>
            <consortium name="The Broad Institute Genome Sequencing Center for Infectious Disease"/>
            <person name="Wu L."/>
            <person name="Ma J."/>
        </authorList>
    </citation>
    <scope>NUCLEOTIDE SEQUENCE [LARGE SCALE GENOMIC DNA]</scope>
    <source>
        <strain evidence="6">KCTC 52438</strain>
    </source>
</reference>
<evidence type="ECO:0000259" key="4">
    <source>
        <dbReference type="PROSITE" id="PS50887"/>
    </source>
</evidence>
<feature type="domain" description="GGDEF" evidence="4">
    <location>
        <begin position="300"/>
        <end position="436"/>
    </location>
</feature>
<evidence type="ECO:0000259" key="2">
    <source>
        <dbReference type="PROSITE" id="PS50110"/>
    </source>
</evidence>
<organism evidence="5 6">
    <name type="scientific">Litoribrevibacter euphylliae</name>
    <dbReference type="NCBI Taxonomy" id="1834034"/>
    <lineage>
        <taxon>Bacteria</taxon>
        <taxon>Pseudomonadati</taxon>
        <taxon>Pseudomonadota</taxon>
        <taxon>Gammaproteobacteria</taxon>
        <taxon>Oceanospirillales</taxon>
        <taxon>Oceanospirillaceae</taxon>
        <taxon>Litoribrevibacter</taxon>
    </lineage>
</organism>
<dbReference type="SMART" id="SM00267">
    <property type="entry name" value="GGDEF"/>
    <property type="match status" value="1"/>
</dbReference>
<name>A0ABV7HDK9_9GAMM</name>
<dbReference type="CDD" id="cd01948">
    <property type="entry name" value="EAL"/>
    <property type="match status" value="1"/>
</dbReference>
<dbReference type="Gene3D" id="3.30.70.270">
    <property type="match status" value="1"/>
</dbReference>
<proteinExistence type="predicted"/>
<dbReference type="SUPFAM" id="SSF52172">
    <property type="entry name" value="CheY-like"/>
    <property type="match status" value="1"/>
</dbReference>
<dbReference type="InterPro" id="IPR001633">
    <property type="entry name" value="EAL_dom"/>
</dbReference>
<dbReference type="RefSeq" id="WP_386721648.1">
    <property type="nucleotide sequence ID" value="NZ_JBHRSZ010000005.1"/>
</dbReference>
<dbReference type="Gene3D" id="3.20.20.450">
    <property type="entry name" value="EAL domain"/>
    <property type="match status" value="1"/>
</dbReference>
<dbReference type="SUPFAM" id="SSF55073">
    <property type="entry name" value="Nucleotide cyclase"/>
    <property type="match status" value="1"/>
</dbReference>
<dbReference type="InterPro" id="IPR035965">
    <property type="entry name" value="PAS-like_dom_sf"/>
</dbReference>
<evidence type="ECO:0000313" key="5">
    <source>
        <dbReference type="EMBL" id="MFC3151965.1"/>
    </source>
</evidence>
<dbReference type="SUPFAM" id="SSF141868">
    <property type="entry name" value="EAL domain-like"/>
    <property type="match status" value="1"/>
</dbReference>
<evidence type="ECO:0000256" key="1">
    <source>
        <dbReference type="PROSITE-ProRule" id="PRU00169"/>
    </source>
</evidence>
<dbReference type="SMART" id="SM00052">
    <property type="entry name" value="EAL"/>
    <property type="match status" value="1"/>
</dbReference>
<dbReference type="InterPro" id="IPR000160">
    <property type="entry name" value="GGDEF_dom"/>
</dbReference>
<protein>
    <submittedName>
        <fullName evidence="5">EAL domain-containing protein</fullName>
    </submittedName>
</protein>
<dbReference type="Proteomes" id="UP001595476">
    <property type="component" value="Unassembled WGS sequence"/>
</dbReference>
<accession>A0ABV7HDK9</accession>
<dbReference type="NCBIfam" id="TIGR00254">
    <property type="entry name" value="GGDEF"/>
    <property type="match status" value="1"/>
</dbReference>
<dbReference type="InterPro" id="IPR050706">
    <property type="entry name" value="Cyclic-di-GMP_PDE-like"/>
</dbReference>
<evidence type="ECO:0000313" key="6">
    <source>
        <dbReference type="Proteomes" id="UP001595476"/>
    </source>
</evidence>
<feature type="domain" description="EAL" evidence="3">
    <location>
        <begin position="444"/>
        <end position="695"/>
    </location>
</feature>
<keyword evidence="6" id="KW-1185">Reference proteome</keyword>
<dbReference type="SUPFAM" id="SSF55785">
    <property type="entry name" value="PYP-like sensor domain (PAS domain)"/>
    <property type="match status" value="1"/>
</dbReference>
<dbReference type="PROSITE" id="PS50883">
    <property type="entry name" value="EAL"/>
    <property type="match status" value="1"/>
</dbReference>
<dbReference type="InterPro" id="IPR029787">
    <property type="entry name" value="Nucleotide_cyclase"/>
</dbReference>
<comment type="caution">
    <text evidence="5">The sequence shown here is derived from an EMBL/GenBank/DDBJ whole genome shotgun (WGS) entry which is preliminary data.</text>
</comment>
<dbReference type="InterPro" id="IPR001789">
    <property type="entry name" value="Sig_transdc_resp-reg_receiver"/>
</dbReference>
<dbReference type="InterPro" id="IPR043128">
    <property type="entry name" value="Rev_trsase/Diguanyl_cyclase"/>
</dbReference>
<feature type="domain" description="Response regulatory" evidence="2">
    <location>
        <begin position="11"/>
        <end position="126"/>
    </location>
</feature>
<dbReference type="Gene3D" id="3.30.450.20">
    <property type="entry name" value="PAS domain"/>
    <property type="match status" value="1"/>
</dbReference>
<dbReference type="Pfam" id="PF00563">
    <property type="entry name" value="EAL"/>
    <property type="match status" value="1"/>
</dbReference>